<feature type="compositionally biased region" description="Polar residues" evidence="1">
    <location>
        <begin position="522"/>
        <end position="538"/>
    </location>
</feature>
<dbReference type="Proteomes" id="UP001431783">
    <property type="component" value="Unassembled WGS sequence"/>
</dbReference>
<feature type="region of interest" description="Disordered" evidence="1">
    <location>
        <begin position="1"/>
        <end position="23"/>
    </location>
</feature>
<feature type="compositionally biased region" description="Polar residues" evidence="1">
    <location>
        <begin position="686"/>
        <end position="705"/>
    </location>
</feature>
<name>A0AAW1VCX5_9CUCU</name>
<evidence type="ECO:0000313" key="3">
    <source>
        <dbReference type="Proteomes" id="UP001431783"/>
    </source>
</evidence>
<keyword evidence="3" id="KW-1185">Reference proteome</keyword>
<proteinExistence type="predicted"/>
<evidence type="ECO:0000313" key="2">
    <source>
        <dbReference type="EMBL" id="KAK9891373.1"/>
    </source>
</evidence>
<feature type="region of interest" description="Disordered" evidence="1">
    <location>
        <begin position="109"/>
        <end position="150"/>
    </location>
</feature>
<feature type="region of interest" description="Disordered" evidence="1">
    <location>
        <begin position="678"/>
        <end position="723"/>
    </location>
</feature>
<dbReference type="AlphaFoldDB" id="A0AAW1VCX5"/>
<feature type="region of interest" description="Disordered" evidence="1">
    <location>
        <begin position="880"/>
        <end position="947"/>
    </location>
</feature>
<feature type="compositionally biased region" description="Low complexity" evidence="1">
    <location>
        <begin position="627"/>
        <end position="640"/>
    </location>
</feature>
<reference evidence="2 3" key="1">
    <citation type="submission" date="2023-03" db="EMBL/GenBank/DDBJ databases">
        <title>Genome insight into feeding habits of ladybird beetles.</title>
        <authorList>
            <person name="Li H.-S."/>
            <person name="Huang Y.-H."/>
            <person name="Pang H."/>
        </authorList>
    </citation>
    <scope>NUCLEOTIDE SEQUENCE [LARGE SCALE GENOMIC DNA]</scope>
    <source>
        <strain evidence="2">SYSU_2023b</strain>
        <tissue evidence="2">Whole body</tissue>
    </source>
</reference>
<evidence type="ECO:0000256" key="1">
    <source>
        <dbReference type="SAM" id="MobiDB-lite"/>
    </source>
</evidence>
<organism evidence="2 3">
    <name type="scientific">Henosepilachna vigintioctopunctata</name>
    <dbReference type="NCBI Taxonomy" id="420089"/>
    <lineage>
        <taxon>Eukaryota</taxon>
        <taxon>Metazoa</taxon>
        <taxon>Ecdysozoa</taxon>
        <taxon>Arthropoda</taxon>
        <taxon>Hexapoda</taxon>
        <taxon>Insecta</taxon>
        <taxon>Pterygota</taxon>
        <taxon>Neoptera</taxon>
        <taxon>Endopterygota</taxon>
        <taxon>Coleoptera</taxon>
        <taxon>Polyphaga</taxon>
        <taxon>Cucujiformia</taxon>
        <taxon>Coccinelloidea</taxon>
        <taxon>Coccinellidae</taxon>
        <taxon>Epilachninae</taxon>
        <taxon>Epilachnini</taxon>
        <taxon>Henosepilachna</taxon>
    </lineage>
</organism>
<feature type="region of interest" description="Disordered" evidence="1">
    <location>
        <begin position="625"/>
        <end position="646"/>
    </location>
</feature>
<dbReference type="EMBL" id="JARQZJ010000128">
    <property type="protein sequence ID" value="KAK9891373.1"/>
    <property type="molecule type" value="Genomic_DNA"/>
</dbReference>
<gene>
    <name evidence="2" type="ORF">WA026_014617</name>
</gene>
<feature type="compositionally biased region" description="Basic and acidic residues" evidence="1">
    <location>
        <begin position="336"/>
        <end position="346"/>
    </location>
</feature>
<protein>
    <submittedName>
        <fullName evidence="2">Uncharacterized protein</fullName>
    </submittedName>
</protein>
<feature type="compositionally biased region" description="Low complexity" evidence="1">
    <location>
        <begin position="136"/>
        <end position="146"/>
    </location>
</feature>
<sequence>MEEREKPDGHSPDTSGQKWPLKPGLLVPGHKLQNINVIQLGQEAVPFKSTRKLNQSKYKKNNPKVYVGLERIKTFLGFNGYDYVPSGLTERSTGVVTFKKIARTSDTQEIPKVVSRKRKKPGSVPNQSSLGDKARLGAAPPAGGLADPMYDPDKGFYENLPFHSMQTPPNKPISVIAPFNQAHNQNITSSTKSLLPDQSNRTCSSQSIQTISVKRNQSFSGFPRPLNPGMLANDFLNHSDMQPFNNNFYPHFNPWNSLYKPYHSQNFLNRPPIPSIFYNLPPNFQFMNGNSTVSGISTQHNMVNALRHPFNMQLLNVMQNPFSQLPSQRNNSRRNISSERVFKSSKSDISSSSREISEITSEKLDSKQSAEKMKKPNVSRLELGSQSDSEAHKNNMKNTSLVLKKHKCYSPTFHSLRCQKHGTKRTLVYAIPKRVLSDGDLPNIKDTADSDTPNFKRYRIIPIPAPRCKKHRKPDTIYQNVAENVQNESVLDTSNESTVDIISGEISITQAEIHATPRVDGVNNNQSTSTKDVTTNFSLKKPPRKKNNMNTAIGTSLVAQTASNGKSVVDTKPKLVAVSPKRPVDIPLTSSVFKSCPTVKICPNLKSPNEIQKGVLSMQIKAKIKGSPNQIPSPSPSIRSTKSDSENISVPLLGKKKIEADTISESKEDVERITAPPLARIKCSPNKISSSPKNDSQTTGSSMSDTEIPRMPLLDTSDSKWSPKFKQNNEQNAFYTLTSPHMKPSSADLAPQYSATIPHPKHTKLIPRALFQEQQLPKSKSFSNKSKQKKHFQIPLQKCHSFKFQTAESYFQPIKNLHEENLMKNGYVSDYQDANCVAKSSNKREKHKQKTNGPLVVLRPKDYQESLSFQENVQSSVHLQYPQPGLNSPLKPQSGRPNGLVYADLDMPKSNRRGGGGGTSKSKQQKHKPKTEYATLQFNDIGQEIDV</sequence>
<accession>A0AAW1VCX5</accession>
<feature type="compositionally biased region" description="Basic and acidic residues" evidence="1">
    <location>
        <begin position="1"/>
        <end position="11"/>
    </location>
</feature>
<feature type="region of interest" description="Disordered" evidence="1">
    <location>
        <begin position="323"/>
        <end position="394"/>
    </location>
</feature>
<feature type="compositionally biased region" description="Basic and acidic residues" evidence="1">
    <location>
        <begin position="355"/>
        <end position="374"/>
    </location>
</feature>
<comment type="caution">
    <text evidence="2">The sequence shown here is derived from an EMBL/GenBank/DDBJ whole genome shotgun (WGS) entry which is preliminary data.</text>
</comment>
<feature type="region of interest" description="Disordered" evidence="1">
    <location>
        <begin position="519"/>
        <end position="549"/>
    </location>
</feature>